<sequence length="61" mass="6665">MGPMAQNEELTRRTPHPDSRSQQGSRRIDRVSLSSTLSVLVFVVKAKPIAAHGAGKCCFKI</sequence>
<name>A0A392SBB2_9FABA</name>
<evidence type="ECO:0000313" key="3">
    <source>
        <dbReference type="Proteomes" id="UP000265520"/>
    </source>
</evidence>
<dbReference type="EMBL" id="LXQA010354568">
    <property type="protein sequence ID" value="MCI46243.1"/>
    <property type="molecule type" value="Genomic_DNA"/>
</dbReference>
<dbReference type="Proteomes" id="UP000265520">
    <property type="component" value="Unassembled WGS sequence"/>
</dbReference>
<reference evidence="2 3" key="1">
    <citation type="journal article" date="2018" name="Front. Plant Sci.">
        <title>Red Clover (Trifolium pratense) and Zigzag Clover (T. medium) - A Picture of Genomic Similarities and Differences.</title>
        <authorList>
            <person name="Dluhosova J."/>
            <person name="Istvanek J."/>
            <person name="Nedelnik J."/>
            <person name="Repkova J."/>
        </authorList>
    </citation>
    <scope>NUCLEOTIDE SEQUENCE [LARGE SCALE GENOMIC DNA]</scope>
    <source>
        <strain evidence="3">cv. 10/8</strain>
        <tissue evidence="2">Leaf</tissue>
    </source>
</reference>
<accession>A0A392SBB2</accession>
<evidence type="ECO:0000256" key="1">
    <source>
        <dbReference type="SAM" id="MobiDB-lite"/>
    </source>
</evidence>
<evidence type="ECO:0000313" key="2">
    <source>
        <dbReference type="EMBL" id="MCI46243.1"/>
    </source>
</evidence>
<protein>
    <submittedName>
        <fullName evidence="2">Uncharacterized protein</fullName>
    </submittedName>
</protein>
<organism evidence="2 3">
    <name type="scientific">Trifolium medium</name>
    <dbReference type="NCBI Taxonomy" id="97028"/>
    <lineage>
        <taxon>Eukaryota</taxon>
        <taxon>Viridiplantae</taxon>
        <taxon>Streptophyta</taxon>
        <taxon>Embryophyta</taxon>
        <taxon>Tracheophyta</taxon>
        <taxon>Spermatophyta</taxon>
        <taxon>Magnoliopsida</taxon>
        <taxon>eudicotyledons</taxon>
        <taxon>Gunneridae</taxon>
        <taxon>Pentapetalae</taxon>
        <taxon>rosids</taxon>
        <taxon>fabids</taxon>
        <taxon>Fabales</taxon>
        <taxon>Fabaceae</taxon>
        <taxon>Papilionoideae</taxon>
        <taxon>50 kb inversion clade</taxon>
        <taxon>NPAAA clade</taxon>
        <taxon>Hologalegina</taxon>
        <taxon>IRL clade</taxon>
        <taxon>Trifolieae</taxon>
        <taxon>Trifolium</taxon>
    </lineage>
</organism>
<comment type="caution">
    <text evidence="2">The sequence shown here is derived from an EMBL/GenBank/DDBJ whole genome shotgun (WGS) entry which is preliminary data.</text>
</comment>
<feature type="region of interest" description="Disordered" evidence="1">
    <location>
        <begin position="1"/>
        <end position="29"/>
    </location>
</feature>
<keyword evidence="3" id="KW-1185">Reference proteome</keyword>
<feature type="compositionally biased region" description="Basic and acidic residues" evidence="1">
    <location>
        <begin position="9"/>
        <end position="19"/>
    </location>
</feature>
<proteinExistence type="predicted"/>
<dbReference type="AlphaFoldDB" id="A0A392SBB2"/>